<reference evidence="1 2" key="1">
    <citation type="journal article" date="2022" name="Allergy">
        <title>Genome assembly and annotation of Periplaneta americana reveal a comprehensive cockroach allergen profile.</title>
        <authorList>
            <person name="Wang L."/>
            <person name="Xiong Q."/>
            <person name="Saelim N."/>
            <person name="Wang L."/>
            <person name="Nong W."/>
            <person name="Wan A.T."/>
            <person name="Shi M."/>
            <person name="Liu X."/>
            <person name="Cao Q."/>
            <person name="Hui J.H.L."/>
            <person name="Sookrung N."/>
            <person name="Leung T.F."/>
            <person name="Tungtrongchitr A."/>
            <person name="Tsui S.K.W."/>
        </authorList>
    </citation>
    <scope>NUCLEOTIDE SEQUENCE [LARGE SCALE GENOMIC DNA]</scope>
    <source>
        <strain evidence="1">PWHHKU_190912</strain>
    </source>
</reference>
<gene>
    <name evidence="1" type="ORF">ANN_21500</name>
</gene>
<sequence>MSGESPTELDPENAVKTQSDLFVLSSALEDCHQEFTNGRSINSLLHKNMWIVSTPVDTVMLVISSVQLKLCLIGPKQLSLQRPHPLAPCSETTHSTAFSDQGNLDLMHEKVLSHVHIDSRGLLMCEVSQICPSKHRIRYHESQICHECV</sequence>
<evidence type="ECO:0000313" key="2">
    <source>
        <dbReference type="Proteomes" id="UP001148838"/>
    </source>
</evidence>
<dbReference type="Proteomes" id="UP001148838">
    <property type="component" value="Unassembled WGS sequence"/>
</dbReference>
<protein>
    <submittedName>
        <fullName evidence="1">Uncharacterized protein</fullName>
    </submittedName>
</protein>
<proteinExistence type="predicted"/>
<dbReference type="EMBL" id="JAJSOF020000029">
    <property type="protein sequence ID" value="KAJ4432861.1"/>
    <property type="molecule type" value="Genomic_DNA"/>
</dbReference>
<keyword evidence="2" id="KW-1185">Reference proteome</keyword>
<organism evidence="1 2">
    <name type="scientific">Periplaneta americana</name>
    <name type="common">American cockroach</name>
    <name type="synonym">Blatta americana</name>
    <dbReference type="NCBI Taxonomy" id="6978"/>
    <lineage>
        <taxon>Eukaryota</taxon>
        <taxon>Metazoa</taxon>
        <taxon>Ecdysozoa</taxon>
        <taxon>Arthropoda</taxon>
        <taxon>Hexapoda</taxon>
        <taxon>Insecta</taxon>
        <taxon>Pterygota</taxon>
        <taxon>Neoptera</taxon>
        <taxon>Polyneoptera</taxon>
        <taxon>Dictyoptera</taxon>
        <taxon>Blattodea</taxon>
        <taxon>Blattoidea</taxon>
        <taxon>Blattidae</taxon>
        <taxon>Blattinae</taxon>
        <taxon>Periplaneta</taxon>
    </lineage>
</organism>
<evidence type="ECO:0000313" key="1">
    <source>
        <dbReference type="EMBL" id="KAJ4432861.1"/>
    </source>
</evidence>
<name>A0ABQ8SGN6_PERAM</name>
<comment type="caution">
    <text evidence="1">The sequence shown here is derived from an EMBL/GenBank/DDBJ whole genome shotgun (WGS) entry which is preliminary data.</text>
</comment>
<accession>A0ABQ8SGN6</accession>